<evidence type="ECO:0000259" key="2">
    <source>
        <dbReference type="Pfam" id="PF16756"/>
    </source>
</evidence>
<sequence length="1376" mass="150905">MHTVLYTMDNQTRKQLSSEERQKLKERLALLKEEYNLTVKRLKQAQSLKYERSDTSDIAVDKVGSSSCIILKDTPDLTPPNTCKDSLSTSYKDQTNGEIVISQCYSKTLCPGANDEKKLLLPTDSPTTEIGIQYSADSKLKRISRDRLKKKKSRQRWSEGNASQDMKQLLSIQDKTCSPCILNSSIQSDFDDSGHQNHTDKSSLSVVKSCQQSDISEAGVQYNSFAIRNISLEGESVSEQNKAVAILKKKDQLNLFSLPMISQSSTDSEEKILSSSTIIEGLIFPVEYYVRTTRRMASCQRKVNLEAVIENQLGKSHKKSRKTSLVCQKTSTISGRSSPEAHPLCSGCPTSRSQDHGQYNNLNIVTNAVCASQSSGLQSKNSREVNVSFLENDPNIPDSTHGEASHSSICPLLPKNPQLFSEFTVKDFHLPDEDFGWLKLQKLKSSPARIPGQSSPRYFTRSIASKVCVNLNQTDDQNCTTDYGSNTSIFAGTLGCTTAAGSKCGRDENIGNEISVSSQRNEHIESEAVKDNCTEMEAANIVDNCSRLESTVSTCIFENNCKMLRAAEENKQLSRQTSDVEGSGPSERVTMGAAMARYNEMGIKGTGGCEQKEVESAGSPCSHHSERNLVSKEMDKNKKRLIRKGTEDTVTACSGNEPRTTDREGNSVKVSTSAVVTDYNEVDIIKGVCNRNEKQTKPTTECGEKNAHPAENAGPEGRQLVVTVADDQAKIEKIITIDTDERKVGATLATQCHEREMVTIKGFCHSRKETEISAGLGDNCREITDSALLGDLCGVLSQETQTDDHDKNETKGVEKALQNGIQTAQAREVQNLTDLNIEVAGEIYHNGTEHTVMGDSLDEAVAVNCSFMSASESNLLMPEQLKSEYSNDSTEEMDESVVENISEPNSQGSLAQKILGNKIPSDLLCLTPELTLQSDKQLSGTEPILPSLGFTPTTSTEFHSPSHSAPVSTGKASSCQKLRQLDSVATDLNVVCESLNKSDVEDCHGNNNSGGVLKGVYSSCLEQDIAHTEMRQNKNSLKLLSKLKAPSGPHLVDVCTVQWYDINGILTPHVVTSGEWAVSLWGPCSQKQWSLKHTWAFTQLPIIKLITIPDAHSMFCVAFGKLQIREVRILTSLNDCDHFEVLPLCEGDISAILGVSNKRMVSCSGSGRKQTVELMCLSEEGRIEGLVSLASSPEKIIAFSEVLGQKDAVIGFTGTNAVVIWNLKTGHLLQRIFLGESCPATVCLHSYCHSGILYVLLLCRNAESQSMGRNGPFHLVAINPMNGKSFMVQELKCPPEFEGRFMDGDVKGLFVAATFCTGALVVWDLAFPCCRDVLHAEGLESWQVVRWSDNDSCLLAGQLHGDVYIYSWMGMDTEVK</sequence>
<dbReference type="InterPro" id="IPR031920">
    <property type="entry name" value="PALB2_WD40"/>
</dbReference>
<dbReference type="PANTHER" id="PTHR14662">
    <property type="entry name" value="PARTNER AND LOCALIZER OF BRCA2"/>
    <property type="match status" value="1"/>
</dbReference>
<name>A0A8X8BI03_POLSE</name>
<dbReference type="Pfam" id="PF16756">
    <property type="entry name" value="PALB2_WD40"/>
    <property type="match status" value="1"/>
</dbReference>
<feature type="compositionally biased region" description="Basic and acidic residues" evidence="1">
    <location>
        <begin position="694"/>
        <end position="708"/>
    </location>
</feature>
<protein>
    <submittedName>
        <fullName evidence="3">PALB2 protein</fullName>
    </submittedName>
</protein>
<feature type="region of interest" description="Disordered" evidence="1">
    <location>
        <begin position="694"/>
        <end position="715"/>
    </location>
</feature>
<dbReference type="EMBL" id="JAATIS010009265">
    <property type="protein sequence ID" value="KAG2455996.1"/>
    <property type="molecule type" value="Genomic_DNA"/>
</dbReference>
<evidence type="ECO:0000313" key="4">
    <source>
        <dbReference type="Proteomes" id="UP000886611"/>
    </source>
</evidence>
<feature type="region of interest" description="Disordered" evidence="1">
    <location>
        <begin position="1"/>
        <end position="20"/>
    </location>
</feature>
<dbReference type="GO" id="GO:0000724">
    <property type="term" value="P:double-strand break repair via homologous recombination"/>
    <property type="evidence" value="ECO:0007669"/>
    <property type="project" value="InterPro"/>
</dbReference>
<dbReference type="Proteomes" id="UP000886611">
    <property type="component" value="Unassembled WGS sequence"/>
</dbReference>
<dbReference type="InterPro" id="IPR015943">
    <property type="entry name" value="WD40/YVTN_repeat-like_dom_sf"/>
</dbReference>
<gene>
    <name evidence="3" type="primary">Palb2</name>
    <name evidence="3" type="ORF">GTO96_0007652</name>
</gene>
<feature type="region of interest" description="Disordered" evidence="1">
    <location>
        <begin position="320"/>
        <end position="342"/>
    </location>
</feature>
<comment type="caution">
    <text evidence="3">The sequence shown here is derived from an EMBL/GenBank/DDBJ whole genome shotgun (WGS) entry which is preliminary data.</text>
</comment>
<feature type="non-terminal residue" evidence="3">
    <location>
        <position position="1376"/>
    </location>
</feature>
<dbReference type="RefSeq" id="XP_039631163.1">
    <property type="nucleotide sequence ID" value="XM_039775229.1"/>
</dbReference>
<evidence type="ECO:0000256" key="1">
    <source>
        <dbReference type="SAM" id="MobiDB-lite"/>
    </source>
</evidence>
<feature type="domain" description="Partner and localiser of BRCA2 WD40" evidence="2">
    <location>
        <begin position="1029"/>
        <end position="1367"/>
    </location>
</feature>
<dbReference type="SUPFAM" id="SSF50978">
    <property type="entry name" value="WD40 repeat-like"/>
    <property type="match status" value="1"/>
</dbReference>
<feature type="compositionally biased region" description="Polar residues" evidence="1">
    <location>
        <begin position="323"/>
        <end position="337"/>
    </location>
</feature>
<organism evidence="3 4">
    <name type="scientific">Polypterus senegalus</name>
    <name type="common">Senegal bichir</name>
    <dbReference type="NCBI Taxonomy" id="55291"/>
    <lineage>
        <taxon>Eukaryota</taxon>
        <taxon>Metazoa</taxon>
        <taxon>Chordata</taxon>
        <taxon>Craniata</taxon>
        <taxon>Vertebrata</taxon>
        <taxon>Euteleostomi</taxon>
        <taxon>Actinopterygii</taxon>
        <taxon>Polypteriformes</taxon>
        <taxon>Polypteridae</taxon>
        <taxon>Polypterus</taxon>
    </lineage>
</organism>
<reference evidence="3 4" key="1">
    <citation type="journal article" date="2021" name="Cell">
        <title>Tracing the genetic footprints of vertebrate landing in non-teleost ray-finned fishes.</title>
        <authorList>
            <person name="Bi X."/>
            <person name="Wang K."/>
            <person name="Yang L."/>
            <person name="Pan H."/>
            <person name="Jiang H."/>
            <person name="Wei Q."/>
            <person name="Fang M."/>
            <person name="Yu H."/>
            <person name="Zhu C."/>
            <person name="Cai Y."/>
            <person name="He Y."/>
            <person name="Gan X."/>
            <person name="Zeng H."/>
            <person name="Yu D."/>
            <person name="Zhu Y."/>
            <person name="Jiang H."/>
            <person name="Qiu Q."/>
            <person name="Yang H."/>
            <person name="Zhang Y.E."/>
            <person name="Wang W."/>
            <person name="Zhu M."/>
            <person name="He S."/>
            <person name="Zhang G."/>
        </authorList>
    </citation>
    <scope>NUCLEOTIDE SEQUENCE [LARGE SCALE GENOMIC DNA]</scope>
    <source>
        <strain evidence="3">Bchr_013</strain>
    </source>
</reference>
<dbReference type="OrthoDB" id="9936560at2759"/>
<dbReference type="GeneID" id="120542638"/>
<dbReference type="Gene3D" id="2.130.10.10">
    <property type="entry name" value="YVTN repeat-like/Quinoprotein amine dehydrogenase"/>
    <property type="match status" value="1"/>
</dbReference>
<evidence type="ECO:0000313" key="3">
    <source>
        <dbReference type="EMBL" id="KAG2455996.1"/>
    </source>
</evidence>
<accession>A0A8X8BI03</accession>
<feature type="non-terminal residue" evidence="3">
    <location>
        <position position="1"/>
    </location>
</feature>
<dbReference type="GO" id="GO:0005654">
    <property type="term" value="C:nucleoplasm"/>
    <property type="evidence" value="ECO:0007669"/>
    <property type="project" value="TreeGrafter"/>
</dbReference>
<keyword evidence="4" id="KW-1185">Reference proteome</keyword>
<proteinExistence type="predicted"/>
<dbReference type="InterPro" id="IPR036322">
    <property type="entry name" value="WD40_repeat_dom_sf"/>
</dbReference>
<dbReference type="RefSeq" id="XP_039631162.1">
    <property type="nucleotide sequence ID" value="XM_039775228.1"/>
</dbReference>
<feature type="region of interest" description="Disordered" evidence="1">
    <location>
        <begin position="650"/>
        <end position="669"/>
    </location>
</feature>
<dbReference type="GO" id="GO:0003677">
    <property type="term" value="F:DNA binding"/>
    <property type="evidence" value="ECO:0007669"/>
    <property type="project" value="InterPro"/>
</dbReference>
<dbReference type="PANTHER" id="PTHR14662:SF2">
    <property type="entry name" value="PARTNER AND LOCALIZER OF BRCA2"/>
    <property type="match status" value="1"/>
</dbReference>
<dbReference type="InterPro" id="IPR042417">
    <property type="entry name" value="PALB2"/>
</dbReference>